<proteinExistence type="inferred from homology"/>
<comment type="similarity">
    <text evidence="1">Belongs to the ATP-dependent AMP-binding enzyme family.</text>
</comment>
<evidence type="ECO:0000256" key="2">
    <source>
        <dbReference type="ARBA" id="ARBA00022598"/>
    </source>
</evidence>
<dbReference type="PANTHER" id="PTHR43201">
    <property type="entry name" value="ACYL-COA SYNTHETASE"/>
    <property type="match status" value="1"/>
</dbReference>
<dbReference type="Pfam" id="PF00501">
    <property type="entry name" value="AMP-binding"/>
    <property type="match status" value="1"/>
</dbReference>
<sequence>GKIPYGEVVPIEGIKFFTFKEILTNYSSEKTPEIKIDPKKDIALLQYTGGTTGPPKGAILTHENMISMMQLIYHWFEPAANPGDDYYISGFPFFHLAGLQFNLQTVYNAAAQILVANPRDTAYIANKMKEYEGKISLAYNVPTLYLMLLTNRKFKKLDFSSIKGFISGAAPFATESIKEFEEVVGKSKVLEAYGMTEASPGVTMNPYLGEKKIGTVGVPLPNTEVKLVDVSDREKEVPIGKAGEIVIKGPQIFKGYWNKPEETKNALKDGWFYSGDV</sequence>
<dbReference type="GO" id="GO:0006631">
    <property type="term" value="P:fatty acid metabolic process"/>
    <property type="evidence" value="ECO:0007669"/>
    <property type="project" value="TreeGrafter"/>
</dbReference>
<dbReference type="InterPro" id="IPR000873">
    <property type="entry name" value="AMP-dep_synth/lig_dom"/>
</dbReference>
<reference evidence="4" key="1">
    <citation type="journal article" date="2014" name="Front. Microbiol.">
        <title>High frequency of phylogenetically diverse reductive dehalogenase-homologous genes in deep subseafloor sedimentary metagenomes.</title>
        <authorList>
            <person name="Kawai M."/>
            <person name="Futagami T."/>
            <person name="Toyoda A."/>
            <person name="Takaki Y."/>
            <person name="Nishi S."/>
            <person name="Hori S."/>
            <person name="Arai W."/>
            <person name="Tsubouchi T."/>
            <person name="Morono Y."/>
            <person name="Uchiyama I."/>
            <person name="Ito T."/>
            <person name="Fujiyama A."/>
            <person name="Inagaki F."/>
            <person name="Takami H."/>
        </authorList>
    </citation>
    <scope>NUCLEOTIDE SEQUENCE</scope>
    <source>
        <strain evidence="4">Expedition CK06-06</strain>
    </source>
</reference>
<feature type="domain" description="AMP-dependent synthetase/ligase" evidence="3">
    <location>
        <begin position="31"/>
        <end position="257"/>
    </location>
</feature>
<feature type="non-terminal residue" evidence="4">
    <location>
        <position position="1"/>
    </location>
</feature>
<dbReference type="PROSITE" id="PS00455">
    <property type="entry name" value="AMP_BINDING"/>
    <property type="match status" value="1"/>
</dbReference>
<gene>
    <name evidence="4" type="ORF">S01H4_47884</name>
</gene>
<dbReference type="Gene3D" id="3.40.50.12780">
    <property type="entry name" value="N-terminal domain of ligase-like"/>
    <property type="match status" value="1"/>
</dbReference>
<dbReference type="InterPro" id="IPR042099">
    <property type="entry name" value="ANL_N_sf"/>
</dbReference>
<feature type="non-terminal residue" evidence="4">
    <location>
        <position position="277"/>
    </location>
</feature>
<protein>
    <recommendedName>
        <fullName evidence="3">AMP-dependent synthetase/ligase domain-containing protein</fullName>
    </recommendedName>
</protein>
<name>X1C3X1_9ZZZZ</name>
<dbReference type="GO" id="GO:0031956">
    <property type="term" value="F:medium-chain fatty acid-CoA ligase activity"/>
    <property type="evidence" value="ECO:0007669"/>
    <property type="project" value="TreeGrafter"/>
</dbReference>
<accession>X1C3X1</accession>
<evidence type="ECO:0000259" key="3">
    <source>
        <dbReference type="Pfam" id="PF00501"/>
    </source>
</evidence>
<dbReference type="PANTHER" id="PTHR43201:SF5">
    <property type="entry name" value="MEDIUM-CHAIN ACYL-COA LIGASE ACSF2, MITOCHONDRIAL"/>
    <property type="match status" value="1"/>
</dbReference>
<evidence type="ECO:0000256" key="1">
    <source>
        <dbReference type="ARBA" id="ARBA00006432"/>
    </source>
</evidence>
<dbReference type="AlphaFoldDB" id="X1C3X1"/>
<keyword evidence="2" id="KW-0436">Ligase</keyword>
<dbReference type="EMBL" id="BART01026932">
    <property type="protein sequence ID" value="GAH02781.1"/>
    <property type="molecule type" value="Genomic_DNA"/>
</dbReference>
<dbReference type="InterPro" id="IPR020845">
    <property type="entry name" value="AMP-binding_CS"/>
</dbReference>
<evidence type="ECO:0000313" key="4">
    <source>
        <dbReference type="EMBL" id="GAH02781.1"/>
    </source>
</evidence>
<dbReference type="SUPFAM" id="SSF56801">
    <property type="entry name" value="Acetyl-CoA synthetase-like"/>
    <property type="match status" value="1"/>
</dbReference>
<comment type="caution">
    <text evidence="4">The sequence shown here is derived from an EMBL/GenBank/DDBJ whole genome shotgun (WGS) entry which is preliminary data.</text>
</comment>
<organism evidence="4">
    <name type="scientific">marine sediment metagenome</name>
    <dbReference type="NCBI Taxonomy" id="412755"/>
    <lineage>
        <taxon>unclassified sequences</taxon>
        <taxon>metagenomes</taxon>
        <taxon>ecological metagenomes</taxon>
    </lineage>
</organism>